<feature type="transmembrane region" description="Helical" evidence="5">
    <location>
        <begin position="140"/>
        <end position="165"/>
    </location>
</feature>
<evidence type="ECO:0000256" key="2">
    <source>
        <dbReference type="ARBA" id="ARBA00022692"/>
    </source>
</evidence>
<organism evidence="7">
    <name type="scientific">Pseudidiomarina aestuarii</name>
    <dbReference type="NCBI Taxonomy" id="624146"/>
    <lineage>
        <taxon>Bacteria</taxon>
        <taxon>Pseudomonadati</taxon>
        <taxon>Pseudomonadota</taxon>
        <taxon>Gammaproteobacteria</taxon>
        <taxon>Alteromonadales</taxon>
        <taxon>Idiomarinaceae</taxon>
        <taxon>Pseudidiomarina</taxon>
    </lineage>
</organism>
<keyword evidence="2 5" id="KW-0812">Transmembrane</keyword>
<dbReference type="EMBL" id="PYVN01000007">
    <property type="protein sequence ID" value="PTB86688.1"/>
    <property type="molecule type" value="Genomic_DNA"/>
</dbReference>
<name>A0A2T4CYY6_9GAMM</name>
<feature type="transmembrane region" description="Helical" evidence="5">
    <location>
        <begin position="60"/>
        <end position="79"/>
    </location>
</feature>
<keyword evidence="4 5" id="KW-0472">Membrane</keyword>
<feature type="transmembrane region" description="Helical" evidence="5">
    <location>
        <begin position="216"/>
        <end position="240"/>
    </location>
</feature>
<dbReference type="Pfam" id="PF12698">
    <property type="entry name" value="ABC2_membrane_3"/>
    <property type="match status" value="1"/>
</dbReference>
<dbReference type="InterPro" id="IPR013525">
    <property type="entry name" value="ABC2_TM"/>
</dbReference>
<evidence type="ECO:0000256" key="5">
    <source>
        <dbReference type="SAM" id="Phobius"/>
    </source>
</evidence>
<evidence type="ECO:0000256" key="4">
    <source>
        <dbReference type="ARBA" id="ARBA00023136"/>
    </source>
</evidence>
<protein>
    <submittedName>
        <fullName evidence="7">ABC transporter permease</fullName>
    </submittedName>
</protein>
<feature type="transmembrane region" description="Helical" evidence="5">
    <location>
        <begin position="12"/>
        <end position="34"/>
    </location>
</feature>
<feature type="transmembrane region" description="Helical" evidence="5">
    <location>
        <begin position="111"/>
        <end position="134"/>
    </location>
</feature>
<feature type="domain" description="ABC-2 type transporter transmembrane" evidence="6">
    <location>
        <begin position="65"/>
        <end position="235"/>
    </location>
</feature>
<comment type="subcellular location">
    <subcellularLocation>
        <location evidence="1">Membrane</location>
        <topology evidence="1">Multi-pass membrane protein</topology>
    </subcellularLocation>
</comment>
<dbReference type="PANTHER" id="PTHR43471">
    <property type="entry name" value="ABC TRANSPORTER PERMEASE"/>
    <property type="match status" value="1"/>
</dbReference>
<proteinExistence type="predicted"/>
<evidence type="ECO:0000313" key="7">
    <source>
        <dbReference type="EMBL" id="PTB86688.1"/>
    </source>
</evidence>
<sequence>MWCVARLEISRLFLSPFAWIMLALVQFLLAYMFLSHIEYFAQIQGQISAIPGAAGVTEMIIAPLLSNAALVLLLIAPFITMRAFADEHRNHSLPLLISAPLSASQIVLGKYLGYLGFFLLQLALIALMPLSLLAGSAIDFYQFGVSMFGLFLLVASFLAAGIFLSSLTTQPIIAAVMTFCLLFLLWIIDFAAASAVSGQINWLAWLSLLGHFQPLLAGQINSVDLSFFALFCVVFILMTIRRLDAARLSL</sequence>
<dbReference type="AlphaFoldDB" id="A0A2T4CYY6"/>
<evidence type="ECO:0000256" key="1">
    <source>
        <dbReference type="ARBA" id="ARBA00004141"/>
    </source>
</evidence>
<evidence type="ECO:0000259" key="6">
    <source>
        <dbReference type="Pfam" id="PF12698"/>
    </source>
</evidence>
<comment type="caution">
    <text evidence="7">The sequence shown here is derived from an EMBL/GenBank/DDBJ whole genome shotgun (WGS) entry which is preliminary data.</text>
</comment>
<dbReference type="GO" id="GO:0140359">
    <property type="term" value="F:ABC-type transporter activity"/>
    <property type="evidence" value="ECO:0007669"/>
    <property type="project" value="InterPro"/>
</dbReference>
<dbReference type="GO" id="GO:0016020">
    <property type="term" value="C:membrane"/>
    <property type="evidence" value="ECO:0007669"/>
    <property type="project" value="UniProtKB-SubCell"/>
</dbReference>
<keyword evidence="3 5" id="KW-1133">Transmembrane helix</keyword>
<reference evidence="7" key="1">
    <citation type="submission" date="2018-03" db="EMBL/GenBank/DDBJ databases">
        <title>Cross-interface Injection: A General Nanoliter Liquid Handling Method Applied to Single Cells Genome Amplification Automated Nanoliter Liquid Handling Applied to Single Cell Multiple Displacement Amplification.</title>
        <authorList>
            <person name="Yun J."/>
            <person name="Xu P."/>
            <person name="Xu J."/>
            <person name="Dai X."/>
            <person name="Wang Y."/>
            <person name="Zheng X."/>
            <person name="Cao C."/>
            <person name="Yi Q."/>
            <person name="Zhu Y."/>
            <person name="Wang L."/>
            <person name="Dong Z."/>
            <person name="Huang Y."/>
            <person name="Huang L."/>
            <person name="Du W."/>
        </authorList>
    </citation>
    <scope>NUCLEOTIDE SEQUENCE [LARGE SCALE GENOMIC DNA]</scope>
    <source>
        <strain evidence="7">Z-D3-2</strain>
    </source>
</reference>
<evidence type="ECO:0000256" key="3">
    <source>
        <dbReference type="ARBA" id="ARBA00022989"/>
    </source>
</evidence>
<accession>A0A2T4CYY6</accession>
<gene>
    <name evidence="7" type="ORF">C9940_01235</name>
</gene>
<feature type="transmembrane region" description="Helical" evidence="5">
    <location>
        <begin position="172"/>
        <end position="196"/>
    </location>
</feature>